<evidence type="ECO:0000256" key="1">
    <source>
        <dbReference type="SAM" id="MobiDB-lite"/>
    </source>
</evidence>
<dbReference type="RefSeq" id="WP_083159829.1">
    <property type="nucleotide sequence ID" value="NZ_MVHF01000001.1"/>
</dbReference>
<keyword evidence="3" id="KW-1185">Reference proteome</keyword>
<accession>A0A1X0BCJ2</accession>
<evidence type="ECO:0000313" key="3">
    <source>
        <dbReference type="Proteomes" id="UP000192448"/>
    </source>
</evidence>
<dbReference type="EMBL" id="MVHF01000001">
    <property type="protein sequence ID" value="ORA40033.1"/>
    <property type="molecule type" value="Genomic_DNA"/>
</dbReference>
<dbReference type="AlphaFoldDB" id="A0A1X0BCJ2"/>
<dbReference type="OrthoDB" id="5134813at2"/>
<organism evidence="2 3">
    <name type="scientific">Mycobacterium aquaticum</name>
    <dbReference type="NCBI Taxonomy" id="1927124"/>
    <lineage>
        <taxon>Bacteria</taxon>
        <taxon>Bacillati</taxon>
        <taxon>Actinomycetota</taxon>
        <taxon>Actinomycetes</taxon>
        <taxon>Mycobacteriales</taxon>
        <taxon>Mycobacteriaceae</taxon>
        <taxon>Mycobacterium</taxon>
    </lineage>
</organism>
<dbReference type="STRING" id="1927124.BST13_01400"/>
<dbReference type="Proteomes" id="UP000192448">
    <property type="component" value="Unassembled WGS sequence"/>
</dbReference>
<feature type="region of interest" description="Disordered" evidence="1">
    <location>
        <begin position="938"/>
        <end position="1013"/>
    </location>
</feature>
<comment type="caution">
    <text evidence="2">The sequence shown here is derived from an EMBL/GenBank/DDBJ whole genome shotgun (WGS) entry which is preliminary data.</text>
</comment>
<sequence length="1013" mass="107745">MPASLMALQRTAGNLAVSRMLAGHNETQAVQRAEGDPKTLDEAIKTGDSDSLKPFRPFPPINSQQLLSICNIVLTNAWVGPDDERTLEEAWKAYGHQPAMTQADYDMWKRCEDRGAEINNVPWMKIMESDFAWATRDLADRNLENNAKHISDEAGRLGVAVDGGPPGQSTAAQDAAMAEQQQLAKRVTDLKESMQNLLKLDVGYAEGPVPVPAPETPTDSAPPAGAPGTQEQLRKHFTFKPGEKPPFTPDGNEQSPMANNEQVQAAYNGLEKAINRILNQNPALYALASIGGDVSGVSSGAPAAQGQPATQGHSLEEARVQIHGAFTKILDNIKETRANITTQSLGFQHLLPVHEKLYGSKYPNAFDREFLKAYVVDEKGSEESMKAALGFATMALIIAVEIGTGGAATPVIGALIGAASSGAVAANSWDQALQQGAASKTGFNDDSAVVSKEEANDAETTAALDTAAALLDVFMLGHAAMSGVAAARVAGLMAAEEITAKLTRLSALSAEERVTVVGQAIERDGVGSVVARSGQKAEDLLTIVGKDTAAGRSINAFIAAGGAKSADDVGATLAKLATLAPTDADQALSQGIEVLGPAKTIERAGGWATVESKAVNTASVRRLENWRSDVVDDLQGFMRQRRASAASSTAAEDVEAARNFLGSRAGIGGGAADEILGLALGEMATMEKTARLAVGVKKFFLEPADARTRLNALVGIVNPVLEEKGIPAAMAIFDNKGYMAFDKGPWNVEVLGKLLAKERLTDAEFEDVVSCVYHEARHAEQFWMMARMKAAEGLEPIELVNELRIPRMVADQAVNEPLAAGSAESKAAREWYESIFGAGAGERKRIYQEMDDATARWQKLNAQLDEILGRKPPASKQLVEIAEKEMNDARDAAFGWEQRYKTLPEERDAYAVQARFDPVMKQVNAESDALRARADAAVLTAPDSGPPTVRQGRGAQGAEPSELPSGPASDQAPTLRDGPDSKQPATEPMGPLTDKSPPPEMPESDDAPTLRKP</sequence>
<reference evidence="2 3" key="1">
    <citation type="submission" date="2017-02" db="EMBL/GenBank/DDBJ databases">
        <title>The new phylogeny of genus Mycobacterium.</title>
        <authorList>
            <person name="Tortoli E."/>
            <person name="Trovato A."/>
            <person name="Cirillo D.M."/>
        </authorList>
    </citation>
    <scope>NUCLEOTIDE SEQUENCE [LARGE SCALE GENOMIC DNA]</scope>
    <source>
        <strain evidence="2 3">RW6</strain>
    </source>
</reference>
<gene>
    <name evidence="2" type="ORF">BST13_01400</name>
</gene>
<name>A0A1X0BCJ2_9MYCO</name>
<proteinExistence type="predicted"/>
<protein>
    <submittedName>
        <fullName evidence="2">Uncharacterized protein</fullName>
    </submittedName>
</protein>
<feature type="region of interest" description="Disordered" evidence="1">
    <location>
        <begin position="208"/>
        <end position="229"/>
    </location>
</feature>
<evidence type="ECO:0000313" key="2">
    <source>
        <dbReference type="EMBL" id="ORA40033.1"/>
    </source>
</evidence>